<evidence type="ECO:0000259" key="9">
    <source>
        <dbReference type="PROSITE" id="PS50164"/>
    </source>
</evidence>
<keyword evidence="2 7" id="KW-0227">DNA damage</keyword>
<dbReference type="PANTHER" id="PTHR30562:SF1">
    <property type="entry name" value="UVRABC SYSTEM PROTEIN C"/>
    <property type="match status" value="1"/>
</dbReference>
<dbReference type="InterPro" id="IPR050066">
    <property type="entry name" value="UvrABC_protein_C"/>
</dbReference>
<organism evidence="11 12">
    <name type="scientific">Sulfurivirga caldicuralii</name>
    <dbReference type="NCBI Taxonomy" id="364032"/>
    <lineage>
        <taxon>Bacteria</taxon>
        <taxon>Pseudomonadati</taxon>
        <taxon>Pseudomonadota</taxon>
        <taxon>Gammaproteobacteria</taxon>
        <taxon>Thiotrichales</taxon>
        <taxon>Piscirickettsiaceae</taxon>
        <taxon>Sulfurivirga</taxon>
    </lineage>
</organism>
<dbReference type="FunFam" id="3.30.420.340:FF:000001">
    <property type="entry name" value="UvrABC system protein C"/>
    <property type="match status" value="1"/>
</dbReference>
<dbReference type="GO" id="GO:0006289">
    <property type="term" value="P:nucleotide-excision repair"/>
    <property type="evidence" value="ECO:0007669"/>
    <property type="project" value="UniProtKB-UniRule"/>
</dbReference>
<dbReference type="SUPFAM" id="SSF47781">
    <property type="entry name" value="RuvA domain 2-like"/>
    <property type="match status" value="1"/>
</dbReference>
<dbReference type="InterPro" id="IPR035901">
    <property type="entry name" value="GIY-YIG_endonuc_sf"/>
</dbReference>
<accession>A0A1N6E205</accession>
<evidence type="ECO:0000259" key="8">
    <source>
        <dbReference type="PROSITE" id="PS50151"/>
    </source>
</evidence>
<keyword evidence="3 7" id="KW-0228">DNA excision</keyword>
<comment type="subcellular location">
    <subcellularLocation>
        <location evidence="7">Cytoplasm</location>
    </subcellularLocation>
</comment>
<dbReference type="InterPro" id="IPR036876">
    <property type="entry name" value="UVR_dom_sf"/>
</dbReference>
<dbReference type="GO" id="GO:0003677">
    <property type="term" value="F:DNA binding"/>
    <property type="evidence" value="ECO:0007669"/>
    <property type="project" value="UniProtKB-UniRule"/>
</dbReference>
<keyword evidence="6 7" id="KW-0742">SOS response</keyword>
<dbReference type="InterPro" id="IPR010994">
    <property type="entry name" value="RuvA_2-like"/>
</dbReference>
<dbReference type="InterPro" id="IPR004791">
    <property type="entry name" value="UvrC"/>
</dbReference>
<evidence type="ECO:0000259" key="10">
    <source>
        <dbReference type="PROSITE" id="PS50165"/>
    </source>
</evidence>
<feature type="domain" description="UvrC family homology region profile" evidence="10">
    <location>
        <begin position="252"/>
        <end position="471"/>
    </location>
</feature>
<dbReference type="NCBIfam" id="TIGR00194">
    <property type="entry name" value="uvrC"/>
    <property type="match status" value="1"/>
</dbReference>
<evidence type="ECO:0000256" key="4">
    <source>
        <dbReference type="ARBA" id="ARBA00022881"/>
    </source>
</evidence>
<feature type="domain" description="GIY-YIG" evidence="9">
    <location>
        <begin position="14"/>
        <end position="92"/>
    </location>
</feature>
<dbReference type="SMART" id="SM00278">
    <property type="entry name" value="HhH1"/>
    <property type="match status" value="2"/>
</dbReference>
<sequence>MSFDIQAFLKTLPERPGVYRMLNADGQIIYVGKARNLKRRVSSYFQKQHDSPKTARLVSQIASIEVTLTETEAEALLLESTLIKRHNPRYNVLFRDDKSYPYIYVNTKDRYPGLYFHRGAKRKKGAYFGPFPDAGAVYQTLHALQKIFPVRQCSDSVFRHRSRPCLQYQIGRCSGPCVGLVSDEEYAEDVRNTLLFLEGKSFEVIEYLGEQMQQAALALEFERAAQLRDRIAALRAIQSQYLINQQAGELDVIGLAGQGDQYAVVLMRYQGGTLWGSQTFYPKAAEASPKEVLEAFLGQYYAERTRPRTILLPFDLAEKSWFEKVGDPPHPRLGVARTRTEKELIKLAETNAQAALRQHLTQKATQEQKLAAVQAVLALPRPPQVMECFDISHTQGQETVGSCVCFRDGVPDKSRYRRYNVEGITPGDDYAAMEQVLRRHYGRLRAQPEQLPDLIVIDGGKGQLNRALAVLKDLDLDHLPLVSVAKGEGRKVGLEVLHTPYEEAGIDLPPEEPALHLINFLRDEAHRFAITGHRGRRQKRQLGTRLEEIEGVGPKLRQRLLTHFGGLRQLQDASVSELAKVKGVSQRLAQRIYDHFHGEIE</sequence>
<keyword evidence="12" id="KW-1185">Reference proteome</keyword>
<dbReference type="PROSITE" id="PS50165">
    <property type="entry name" value="UVRC"/>
    <property type="match status" value="1"/>
</dbReference>
<dbReference type="SUPFAM" id="SSF82771">
    <property type="entry name" value="GIY-YIG endonuclease"/>
    <property type="match status" value="1"/>
</dbReference>
<evidence type="ECO:0000256" key="6">
    <source>
        <dbReference type="ARBA" id="ARBA00023236"/>
    </source>
</evidence>
<evidence type="ECO:0000313" key="11">
    <source>
        <dbReference type="EMBL" id="SIN76997.1"/>
    </source>
</evidence>
<evidence type="ECO:0000256" key="3">
    <source>
        <dbReference type="ARBA" id="ARBA00022769"/>
    </source>
</evidence>
<dbReference type="Gene3D" id="1.10.150.20">
    <property type="entry name" value="5' to 3' exonuclease, C-terminal subdomain"/>
    <property type="match status" value="1"/>
</dbReference>
<dbReference type="InterPro" id="IPR000305">
    <property type="entry name" value="GIY-YIG_endonuc"/>
</dbReference>
<keyword evidence="1 7" id="KW-0963">Cytoplasm</keyword>
<dbReference type="FunFam" id="3.40.1440.10:FF:000001">
    <property type="entry name" value="UvrABC system protein C"/>
    <property type="match status" value="1"/>
</dbReference>
<dbReference type="Pfam" id="PF01541">
    <property type="entry name" value="GIY-YIG"/>
    <property type="match status" value="1"/>
</dbReference>
<dbReference type="SMART" id="SM00465">
    <property type="entry name" value="GIYc"/>
    <property type="match status" value="1"/>
</dbReference>
<keyword evidence="4 7" id="KW-0267">Excision nuclease</keyword>
<dbReference type="EMBL" id="FSRE01000001">
    <property type="protein sequence ID" value="SIN76997.1"/>
    <property type="molecule type" value="Genomic_DNA"/>
</dbReference>
<dbReference type="OrthoDB" id="9804933at2"/>
<dbReference type="InterPro" id="IPR003583">
    <property type="entry name" value="Hlx-hairpin-Hlx_DNA-bd_motif"/>
</dbReference>
<name>A0A1N6E205_9GAMM</name>
<dbReference type="InterPro" id="IPR001943">
    <property type="entry name" value="UVR_dom"/>
</dbReference>
<evidence type="ECO:0000313" key="12">
    <source>
        <dbReference type="Proteomes" id="UP000198461"/>
    </source>
</evidence>
<dbReference type="PROSITE" id="PS50151">
    <property type="entry name" value="UVR"/>
    <property type="match status" value="1"/>
</dbReference>
<dbReference type="InterPro" id="IPR038476">
    <property type="entry name" value="UvrC_RNase_H_dom_sf"/>
</dbReference>
<evidence type="ECO:0000256" key="2">
    <source>
        <dbReference type="ARBA" id="ARBA00022763"/>
    </source>
</evidence>
<dbReference type="GO" id="GO:0009380">
    <property type="term" value="C:excinuclease repair complex"/>
    <property type="evidence" value="ECO:0007669"/>
    <property type="project" value="InterPro"/>
</dbReference>
<feature type="domain" description="UVR" evidence="8">
    <location>
        <begin position="202"/>
        <end position="237"/>
    </location>
</feature>
<proteinExistence type="inferred from homology"/>
<dbReference type="InterPro" id="IPR001162">
    <property type="entry name" value="UvrC_RNase_H_dom"/>
</dbReference>
<dbReference type="Pfam" id="PF22920">
    <property type="entry name" value="UvrC_RNaseH"/>
    <property type="match status" value="1"/>
</dbReference>
<dbReference type="Pfam" id="PF14520">
    <property type="entry name" value="HHH_5"/>
    <property type="match status" value="1"/>
</dbReference>
<dbReference type="CDD" id="cd10434">
    <property type="entry name" value="GIY-YIG_UvrC_Cho"/>
    <property type="match status" value="1"/>
</dbReference>
<dbReference type="Pfam" id="PF02151">
    <property type="entry name" value="UVR"/>
    <property type="match status" value="1"/>
</dbReference>
<dbReference type="HAMAP" id="MF_00203">
    <property type="entry name" value="UvrC"/>
    <property type="match status" value="1"/>
</dbReference>
<protein>
    <recommendedName>
        <fullName evidence="7">UvrABC system protein C</fullName>
        <shortName evidence="7">Protein UvrC</shortName>
    </recommendedName>
    <alternativeName>
        <fullName evidence="7">Excinuclease ABC subunit C</fullName>
    </alternativeName>
</protein>
<gene>
    <name evidence="7" type="primary">uvrC</name>
    <name evidence="11" type="ORF">SAMN05443662_0544</name>
</gene>
<dbReference type="STRING" id="364032.SAMN05443662_0544"/>
<reference evidence="11 12" key="1">
    <citation type="submission" date="2016-11" db="EMBL/GenBank/DDBJ databases">
        <authorList>
            <person name="Jaros S."/>
            <person name="Januszkiewicz K."/>
            <person name="Wedrychowicz H."/>
        </authorList>
    </citation>
    <scope>NUCLEOTIDE SEQUENCE [LARGE SCALE GENOMIC DNA]</scope>
    <source>
        <strain evidence="11 12">DSM 17737</strain>
    </source>
</reference>
<dbReference type="Gene3D" id="4.10.860.10">
    <property type="entry name" value="UVR domain"/>
    <property type="match status" value="1"/>
</dbReference>
<dbReference type="GO" id="GO:0009432">
    <property type="term" value="P:SOS response"/>
    <property type="evidence" value="ECO:0007669"/>
    <property type="project" value="UniProtKB-UniRule"/>
</dbReference>
<keyword evidence="5 7" id="KW-0234">DNA repair</keyword>
<dbReference type="GO" id="GO:0005737">
    <property type="term" value="C:cytoplasm"/>
    <property type="evidence" value="ECO:0007669"/>
    <property type="project" value="UniProtKB-SubCell"/>
</dbReference>
<evidence type="ECO:0000256" key="1">
    <source>
        <dbReference type="ARBA" id="ARBA00022490"/>
    </source>
</evidence>
<dbReference type="SUPFAM" id="SSF46600">
    <property type="entry name" value="C-terminal UvrC-binding domain of UvrB"/>
    <property type="match status" value="1"/>
</dbReference>
<dbReference type="Pfam" id="PF08459">
    <property type="entry name" value="UvrC_RNaseH_dom"/>
    <property type="match status" value="1"/>
</dbReference>
<comment type="similarity">
    <text evidence="7">Belongs to the UvrC family.</text>
</comment>
<comment type="subunit">
    <text evidence="7">Interacts with UvrB in an incision complex.</text>
</comment>
<dbReference type="PANTHER" id="PTHR30562">
    <property type="entry name" value="UVRC/OXIDOREDUCTASE"/>
    <property type="match status" value="1"/>
</dbReference>
<dbReference type="PROSITE" id="PS50164">
    <property type="entry name" value="GIY_YIG"/>
    <property type="match status" value="1"/>
</dbReference>
<dbReference type="AlphaFoldDB" id="A0A1N6E205"/>
<evidence type="ECO:0000256" key="7">
    <source>
        <dbReference type="HAMAP-Rule" id="MF_00203"/>
    </source>
</evidence>
<dbReference type="InterPro" id="IPR047296">
    <property type="entry name" value="GIY-YIG_UvrC_Cho"/>
</dbReference>
<dbReference type="GO" id="GO:0009381">
    <property type="term" value="F:excinuclease ABC activity"/>
    <property type="evidence" value="ECO:0007669"/>
    <property type="project" value="UniProtKB-UniRule"/>
</dbReference>
<dbReference type="Gene3D" id="3.40.1440.10">
    <property type="entry name" value="GIY-YIG endonuclease"/>
    <property type="match status" value="1"/>
</dbReference>
<evidence type="ECO:0000256" key="5">
    <source>
        <dbReference type="ARBA" id="ARBA00023204"/>
    </source>
</evidence>
<dbReference type="Gene3D" id="3.30.420.340">
    <property type="entry name" value="UvrC, RNAse H endonuclease domain"/>
    <property type="match status" value="1"/>
</dbReference>
<dbReference type="NCBIfam" id="NF001824">
    <property type="entry name" value="PRK00558.1-5"/>
    <property type="match status" value="1"/>
</dbReference>
<dbReference type="RefSeq" id="WP_074200839.1">
    <property type="nucleotide sequence ID" value="NZ_FSRE01000001.1"/>
</dbReference>
<dbReference type="Proteomes" id="UP000198461">
    <property type="component" value="Unassembled WGS sequence"/>
</dbReference>
<comment type="function">
    <text evidence="7">The UvrABC repair system catalyzes the recognition and processing of DNA lesions. UvrC both incises the 5' and 3' sides of the lesion. The N-terminal half is responsible for the 3' incision and the C-terminal half is responsible for the 5' incision.</text>
</comment>